<evidence type="ECO:0000256" key="1">
    <source>
        <dbReference type="ARBA" id="ARBA00022679"/>
    </source>
</evidence>
<evidence type="ECO:0000259" key="3">
    <source>
        <dbReference type="Pfam" id="PF00793"/>
    </source>
</evidence>
<dbReference type="GO" id="GO:0016832">
    <property type="term" value="F:aldehyde-lyase activity"/>
    <property type="evidence" value="ECO:0007669"/>
    <property type="project" value="InterPro"/>
</dbReference>
<dbReference type="AlphaFoldDB" id="A0A1F7VJI5"/>
<feature type="region of interest" description="Disordered" evidence="2">
    <location>
        <begin position="22"/>
        <end position="49"/>
    </location>
</feature>
<keyword evidence="1" id="KW-0808">Transferase</keyword>
<dbReference type="Pfam" id="PF00793">
    <property type="entry name" value="DAHP_synth_1"/>
    <property type="match status" value="1"/>
</dbReference>
<accession>A0A1F7VJI5</accession>
<dbReference type="PANTHER" id="PTHR43018">
    <property type="entry name" value="PHOSPHO-2-DEHYDRO-3-DEOXYHEPTONATE ALDOLASE"/>
    <property type="match status" value="1"/>
</dbReference>
<name>A0A1F7VJI5_9BACT</name>
<evidence type="ECO:0000313" key="4">
    <source>
        <dbReference type="EMBL" id="OGL90665.1"/>
    </source>
</evidence>
<dbReference type="NCBIfam" id="TIGR01361">
    <property type="entry name" value="DAHP_synth_Bsub"/>
    <property type="match status" value="1"/>
</dbReference>
<dbReference type="Gene3D" id="3.20.20.70">
    <property type="entry name" value="Aldolase class I"/>
    <property type="match status" value="1"/>
</dbReference>
<evidence type="ECO:0000313" key="5">
    <source>
        <dbReference type="Proteomes" id="UP000177750"/>
    </source>
</evidence>
<dbReference type="NCBIfam" id="NF006421">
    <property type="entry name" value="PRK08673.1"/>
    <property type="match status" value="1"/>
</dbReference>
<dbReference type="SUPFAM" id="SSF51569">
    <property type="entry name" value="Aldolase"/>
    <property type="match status" value="1"/>
</dbReference>
<dbReference type="InterPro" id="IPR013785">
    <property type="entry name" value="Aldolase_TIM"/>
</dbReference>
<comment type="caution">
    <text evidence="4">The sequence shown here is derived from an EMBL/GenBank/DDBJ whole genome shotgun (WGS) entry which is preliminary data.</text>
</comment>
<evidence type="ECO:0000256" key="2">
    <source>
        <dbReference type="SAM" id="MobiDB-lite"/>
    </source>
</evidence>
<organism evidence="4 5">
    <name type="scientific">Candidatus Uhrbacteria bacterium RIFCSPLOWO2_02_FULL_54_37</name>
    <dbReference type="NCBI Taxonomy" id="1802412"/>
    <lineage>
        <taxon>Bacteria</taxon>
        <taxon>Candidatus Uhriibacteriota</taxon>
    </lineage>
</organism>
<reference evidence="4 5" key="1">
    <citation type="journal article" date="2016" name="Nat. Commun.">
        <title>Thousands of microbial genomes shed light on interconnected biogeochemical processes in an aquifer system.</title>
        <authorList>
            <person name="Anantharaman K."/>
            <person name="Brown C.T."/>
            <person name="Hug L.A."/>
            <person name="Sharon I."/>
            <person name="Castelle C.J."/>
            <person name="Probst A.J."/>
            <person name="Thomas B.C."/>
            <person name="Singh A."/>
            <person name="Wilkins M.J."/>
            <person name="Karaoz U."/>
            <person name="Brodie E.L."/>
            <person name="Williams K.H."/>
            <person name="Hubbard S.S."/>
            <person name="Banfield J.F."/>
        </authorList>
    </citation>
    <scope>NUCLEOTIDE SEQUENCE [LARGE SCALE GENOMIC DNA]</scope>
</reference>
<feature type="domain" description="DAHP synthetase I/KDSA" evidence="3">
    <location>
        <begin position="65"/>
        <end position="300"/>
    </location>
</feature>
<dbReference type="PANTHER" id="PTHR43018:SF1">
    <property type="entry name" value="PROTEIN AROA(G)"/>
    <property type="match status" value="1"/>
</dbReference>
<protein>
    <submittedName>
        <fullName evidence="4">3-deoxy-7-phosphoheptulonate synthase</fullName>
    </submittedName>
</protein>
<dbReference type="NCBIfam" id="NF009239">
    <property type="entry name" value="PRK12595.1"/>
    <property type="match status" value="1"/>
</dbReference>
<sequence length="313" mass="33915">MYTHMPAPTKEKTMTHARATLMAPKASAHSNGKKEVRPPSKPYRLAHSSAQERTVIDVRGLPVGGPQVVVMAGPCSIESEEQIMTIAAAVKEAGATVLRGGAYKPRTGPYDFQGLGKKGLQLLQKAARATGLRSITEVMDPRDVDLIAEYADIFQIGARNMQNYTLLKEVGRTKHPVLLKRGMHSTYKEFLLAAEYILAGGNPNVMLCERGIRTHVTELRFTLDLNAVPYLQKETHLPVIVDPSHGTGRRDLVPAMSRAAVAAGADGLLLECHPDPDKSISDADQAISIESFNQMMREINTIAGAIGRTVATA</sequence>
<dbReference type="InterPro" id="IPR006218">
    <property type="entry name" value="DAHP1/KDSA"/>
</dbReference>
<dbReference type="InterPro" id="IPR052899">
    <property type="entry name" value="Class-I_DAHP_synthase"/>
</dbReference>
<dbReference type="GO" id="GO:0016740">
    <property type="term" value="F:transferase activity"/>
    <property type="evidence" value="ECO:0007669"/>
    <property type="project" value="UniProtKB-KW"/>
</dbReference>
<gene>
    <name evidence="4" type="ORF">A3J36_03485</name>
</gene>
<dbReference type="InterPro" id="IPR006268">
    <property type="entry name" value="DAHP_syn_2"/>
</dbReference>
<proteinExistence type="predicted"/>
<dbReference type="EMBL" id="MGEU01000025">
    <property type="protein sequence ID" value="OGL90665.1"/>
    <property type="molecule type" value="Genomic_DNA"/>
</dbReference>
<dbReference type="Proteomes" id="UP000177750">
    <property type="component" value="Unassembled WGS sequence"/>
</dbReference>
<dbReference type="GO" id="GO:0009073">
    <property type="term" value="P:aromatic amino acid family biosynthetic process"/>
    <property type="evidence" value="ECO:0007669"/>
    <property type="project" value="InterPro"/>
</dbReference>